<dbReference type="EMBL" id="KN833690">
    <property type="protein sequence ID" value="KIK29145.1"/>
    <property type="molecule type" value="Genomic_DNA"/>
</dbReference>
<reference evidence="2" key="2">
    <citation type="submission" date="2015-01" db="EMBL/GenBank/DDBJ databases">
        <title>Evolutionary Origins and Diversification of the Mycorrhizal Mutualists.</title>
        <authorList>
            <consortium name="DOE Joint Genome Institute"/>
            <consortium name="Mycorrhizal Genomics Consortium"/>
            <person name="Kohler A."/>
            <person name="Kuo A."/>
            <person name="Nagy L.G."/>
            <person name="Floudas D."/>
            <person name="Copeland A."/>
            <person name="Barry K.W."/>
            <person name="Cichocki N."/>
            <person name="Veneault-Fourrey C."/>
            <person name="LaButti K."/>
            <person name="Lindquist E.A."/>
            <person name="Lipzen A."/>
            <person name="Lundell T."/>
            <person name="Morin E."/>
            <person name="Murat C."/>
            <person name="Riley R."/>
            <person name="Ohm R."/>
            <person name="Sun H."/>
            <person name="Tunlid A."/>
            <person name="Henrissat B."/>
            <person name="Grigoriev I.V."/>
            <person name="Hibbett D.S."/>
            <person name="Martin F."/>
        </authorList>
    </citation>
    <scope>NUCLEOTIDE SEQUENCE [LARGE SCALE GENOMIC DNA]</scope>
    <source>
        <strain evidence="2">441</strain>
    </source>
</reference>
<sequence>MKSFSDIPDEILHDILAHIFWVDEDVFACPTPASSRATDDDSDTREIQYDSNVPRAAVPLVCKRWLNVSTPLLYETIFLRTRPQVHCLARTLLNDYTLGQNIRKLRVGCGLGVPMNKILRFSPNITHLVIELVAEKEEHIIGLGAGLQAINPSKVVLIQRSMPWYNRRTLPLVTELCHYIPKWTRLTTLRYPYDRSPRQSSRDLITALGNIPHLRTLYVPCGYSIDRTLLVSLLGSLGDSITEIYSEAPLVDNEDSRMFLTLADFAKLRQKVLFPVPGPWAVRPYRACTREDDRLGLIWTA</sequence>
<evidence type="ECO:0000313" key="2">
    <source>
        <dbReference type="Proteomes" id="UP000054018"/>
    </source>
</evidence>
<protein>
    <recommendedName>
        <fullName evidence="3">F-box domain-containing protein</fullName>
    </recommendedName>
</protein>
<evidence type="ECO:0000313" key="1">
    <source>
        <dbReference type="EMBL" id="KIK29145.1"/>
    </source>
</evidence>
<gene>
    <name evidence="1" type="ORF">PISMIDRAFT_672560</name>
</gene>
<reference evidence="1 2" key="1">
    <citation type="submission" date="2014-04" db="EMBL/GenBank/DDBJ databases">
        <authorList>
            <consortium name="DOE Joint Genome Institute"/>
            <person name="Kuo A."/>
            <person name="Kohler A."/>
            <person name="Costa M.D."/>
            <person name="Nagy L.G."/>
            <person name="Floudas D."/>
            <person name="Copeland A."/>
            <person name="Barry K.W."/>
            <person name="Cichocki N."/>
            <person name="Veneault-Fourrey C."/>
            <person name="LaButti K."/>
            <person name="Lindquist E.A."/>
            <person name="Lipzen A."/>
            <person name="Lundell T."/>
            <person name="Morin E."/>
            <person name="Murat C."/>
            <person name="Sun H."/>
            <person name="Tunlid A."/>
            <person name="Henrissat B."/>
            <person name="Grigoriev I.V."/>
            <person name="Hibbett D.S."/>
            <person name="Martin F."/>
            <person name="Nordberg H.P."/>
            <person name="Cantor M.N."/>
            <person name="Hua S.X."/>
        </authorList>
    </citation>
    <scope>NUCLEOTIDE SEQUENCE [LARGE SCALE GENOMIC DNA]</scope>
    <source>
        <strain evidence="1 2">441</strain>
    </source>
</reference>
<proteinExistence type="predicted"/>
<evidence type="ECO:0008006" key="3">
    <source>
        <dbReference type="Google" id="ProtNLM"/>
    </source>
</evidence>
<keyword evidence="2" id="KW-1185">Reference proteome</keyword>
<organism evidence="1 2">
    <name type="scientific">Pisolithus microcarpus 441</name>
    <dbReference type="NCBI Taxonomy" id="765257"/>
    <lineage>
        <taxon>Eukaryota</taxon>
        <taxon>Fungi</taxon>
        <taxon>Dikarya</taxon>
        <taxon>Basidiomycota</taxon>
        <taxon>Agaricomycotina</taxon>
        <taxon>Agaricomycetes</taxon>
        <taxon>Agaricomycetidae</taxon>
        <taxon>Boletales</taxon>
        <taxon>Sclerodermatineae</taxon>
        <taxon>Pisolithaceae</taxon>
        <taxon>Pisolithus</taxon>
    </lineage>
</organism>
<dbReference type="AlphaFoldDB" id="A0A0C9YVP6"/>
<dbReference type="HOGENOM" id="CLU_079123_0_0_1"/>
<accession>A0A0C9YVP6</accession>
<dbReference type="OrthoDB" id="2607904at2759"/>
<dbReference type="Proteomes" id="UP000054018">
    <property type="component" value="Unassembled WGS sequence"/>
</dbReference>
<name>A0A0C9YVP6_9AGAM</name>